<keyword evidence="7" id="KW-1133">Transmembrane helix</keyword>
<feature type="domain" description="RNA polymerase sigma-70 region 2" evidence="8">
    <location>
        <begin position="23"/>
        <end position="89"/>
    </location>
</feature>
<dbReference type="GO" id="GO:0003677">
    <property type="term" value="F:DNA binding"/>
    <property type="evidence" value="ECO:0007669"/>
    <property type="project" value="UniProtKB-KW"/>
</dbReference>
<keyword evidence="7" id="KW-0812">Transmembrane</keyword>
<keyword evidence="1 5" id="KW-0805">Transcription regulation</keyword>
<dbReference type="Gene3D" id="1.10.1740.10">
    <property type="match status" value="1"/>
</dbReference>
<dbReference type="SUPFAM" id="SSF88946">
    <property type="entry name" value="Sigma2 domain of RNA polymerase sigma factors"/>
    <property type="match status" value="1"/>
</dbReference>
<keyword evidence="7" id="KW-0472">Membrane</keyword>
<protein>
    <recommendedName>
        <fullName evidence="5">RNA polymerase sigma factor</fullName>
    </recommendedName>
</protein>
<evidence type="ECO:0000256" key="2">
    <source>
        <dbReference type="ARBA" id="ARBA00023082"/>
    </source>
</evidence>
<keyword evidence="3 5" id="KW-0238">DNA-binding</keyword>
<dbReference type="InterPro" id="IPR000838">
    <property type="entry name" value="RNA_pol_sigma70_ECF_CS"/>
</dbReference>
<evidence type="ECO:0000256" key="7">
    <source>
        <dbReference type="SAM" id="Phobius"/>
    </source>
</evidence>
<dbReference type="Proteomes" id="UP000481109">
    <property type="component" value="Unassembled WGS sequence"/>
</dbReference>
<reference evidence="9 10" key="1">
    <citation type="submission" date="2020-02" db="EMBL/GenBank/DDBJ databases">
        <title>Whole-genome analyses of novel actinobacteria.</title>
        <authorList>
            <person name="Sahin N."/>
            <person name="Tokatli A."/>
        </authorList>
    </citation>
    <scope>NUCLEOTIDE SEQUENCE [LARGE SCALE GENOMIC DNA]</scope>
    <source>
        <strain evidence="9 10">YC504</strain>
    </source>
</reference>
<feature type="transmembrane region" description="Helical" evidence="7">
    <location>
        <begin position="185"/>
        <end position="205"/>
    </location>
</feature>
<dbReference type="EMBL" id="JAAKZW010000038">
    <property type="protein sequence ID" value="NGO76511.1"/>
    <property type="molecule type" value="Genomic_DNA"/>
</dbReference>
<feature type="transmembrane region" description="Helical" evidence="7">
    <location>
        <begin position="325"/>
        <end position="347"/>
    </location>
</feature>
<name>A0A6G4XIQ3_9ACTN</name>
<evidence type="ECO:0000313" key="9">
    <source>
        <dbReference type="EMBL" id="NGO76511.1"/>
    </source>
</evidence>
<dbReference type="PANTHER" id="PTHR43133">
    <property type="entry name" value="RNA POLYMERASE ECF-TYPE SIGMA FACTO"/>
    <property type="match status" value="1"/>
</dbReference>
<organism evidence="9 10">
    <name type="scientific">Streptomyces mesophilus</name>
    <dbReference type="NCBI Taxonomy" id="1775132"/>
    <lineage>
        <taxon>Bacteria</taxon>
        <taxon>Bacillati</taxon>
        <taxon>Actinomycetota</taxon>
        <taxon>Actinomycetes</taxon>
        <taxon>Kitasatosporales</taxon>
        <taxon>Streptomycetaceae</taxon>
        <taxon>Streptomyces</taxon>
    </lineage>
</organism>
<comment type="similarity">
    <text evidence="5">Belongs to the sigma-70 factor family. ECF subfamily.</text>
</comment>
<evidence type="ECO:0000256" key="5">
    <source>
        <dbReference type="RuleBase" id="RU000716"/>
    </source>
</evidence>
<keyword evidence="10" id="KW-1185">Reference proteome</keyword>
<evidence type="ECO:0000256" key="1">
    <source>
        <dbReference type="ARBA" id="ARBA00023015"/>
    </source>
</evidence>
<dbReference type="InterPro" id="IPR013325">
    <property type="entry name" value="RNA_pol_sigma_r2"/>
</dbReference>
<comment type="caution">
    <text evidence="9">The sequence shown here is derived from an EMBL/GenBank/DDBJ whole genome shotgun (WGS) entry which is preliminary data.</text>
</comment>
<accession>A0A6G4XIQ3</accession>
<dbReference type="InterPro" id="IPR039425">
    <property type="entry name" value="RNA_pol_sigma-70-like"/>
</dbReference>
<feature type="non-terminal residue" evidence="9">
    <location>
        <position position="420"/>
    </location>
</feature>
<evidence type="ECO:0000256" key="6">
    <source>
        <dbReference type="SAM" id="MobiDB-lite"/>
    </source>
</evidence>
<evidence type="ECO:0000313" key="10">
    <source>
        <dbReference type="Proteomes" id="UP000481109"/>
    </source>
</evidence>
<feature type="transmembrane region" description="Helical" evidence="7">
    <location>
        <begin position="240"/>
        <end position="264"/>
    </location>
</feature>
<dbReference type="NCBIfam" id="TIGR02937">
    <property type="entry name" value="sigma70-ECF"/>
    <property type="match status" value="1"/>
</dbReference>
<feature type="compositionally biased region" description="Low complexity" evidence="6">
    <location>
        <begin position="382"/>
        <end position="398"/>
    </location>
</feature>
<proteinExistence type="inferred from homology"/>
<evidence type="ECO:0000256" key="3">
    <source>
        <dbReference type="ARBA" id="ARBA00023125"/>
    </source>
</evidence>
<feature type="compositionally biased region" description="Pro residues" evidence="6">
    <location>
        <begin position="399"/>
        <end position="410"/>
    </location>
</feature>
<evidence type="ECO:0000259" key="8">
    <source>
        <dbReference type="Pfam" id="PF04542"/>
    </source>
</evidence>
<dbReference type="Pfam" id="PF04542">
    <property type="entry name" value="Sigma70_r2"/>
    <property type="match status" value="1"/>
</dbReference>
<dbReference type="GO" id="GO:0016987">
    <property type="term" value="F:sigma factor activity"/>
    <property type="evidence" value="ECO:0007669"/>
    <property type="project" value="UniProtKB-KW"/>
</dbReference>
<keyword evidence="4 5" id="KW-0804">Transcription</keyword>
<gene>
    <name evidence="9" type="ORF">G6045_12685</name>
</gene>
<dbReference type="PANTHER" id="PTHR43133:SF8">
    <property type="entry name" value="RNA POLYMERASE SIGMA FACTOR HI_1459-RELATED"/>
    <property type="match status" value="1"/>
</dbReference>
<dbReference type="InterPro" id="IPR007627">
    <property type="entry name" value="RNA_pol_sigma70_r2"/>
</dbReference>
<evidence type="ECO:0000256" key="4">
    <source>
        <dbReference type="ARBA" id="ARBA00023163"/>
    </source>
</evidence>
<dbReference type="PROSITE" id="PS01063">
    <property type="entry name" value="SIGMA70_ECF"/>
    <property type="match status" value="1"/>
</dbReference>
<dbReference type="GO" id="GO:0006352">
    <property type="term" value="P:DNA-templated transcription initiation"/>
    <property type="evidence" value="ECO:0007669"/>
    <property type="project" value="InterPro"/>
</dbReference>
<feature type="region of interest" description="Disordered" evidence="6">
    <location>
        <begin position="277"/>
        <end position="323"/>
    </location>
</feature>
<sequence>MSRESGALVRAAQHGDRRAQTELVTAYLPLVYNVVGRALNGHADVDDVVQETMLRALRGIGGLQDPGRFRPWLVAIAMNQIRGHWQARQSAPDGFGARDEFDLADPAGDFVNVTIVRLGLEGQRREVAEATRWLESDDRELLSLWWLEASGELTRPELAAALEISEQHAAVRVQRMKGQLETARVVVRALAAPPCPGLGAVVGIWDGVPSGLWRKRIARHVRECQVCSRHAADLWPAEGLLVGFGLVPVAGAAGAGLFAALGLYGASAAETVAFASSSAGWGAPEREPWDTRAGGPGDARRADLTPAGPTRAEERRMRVRKRRRTATAAAVVVLLVTGVTAVGIDLLSPDADSDKVQAANATESDSPAEAESTDADTPSPSPSVSKSPKPSASKKPSPTATPKPATPKPQPTRTKTTEPA</sequence>
<dbReference type="InterPro" id="IPR014284">
    <property type="entry name" value="RNA_pol_sigma-70_dom"/>
</dbReference>
<feature type="region of interest" description="Disordered" evidence="6">
    <location>
        <begin position="352"/>
        <end position="420"/>
    </location>
</feature>
<keyword evidence="2 5" id="KW-0731">Sigma factor</keyword>
<dbReference type="AlphaFoldDB" id="A0A6G4XIQ3"/>